<protein>
    <recommendedName>
        <fullName evidence="2">Bifunctional folylpolyglutamate synthase/dihydrofolate synthase</fullName>
    </recommendedName>
</protein>
<organism evidence="1">
    <name type="scientific">marine sediment metagenome</name>
    <dbReference type="NCBI Taxonomy" id="412755"/>
    <lineage>
        <taxon>unclassified sequences</taxon>
        <taxon>metagenomes</taxon>
        <taxon>ecological metagenomes</taxon>
    </lineage>
</organism>
<proteinExistence type="predicted"/>
<dbReference type="GO" id="GO:0016881">
    <property type="term" value="F:acid-amino acid ligase activity"/>
    <property type="evidence" value="ECO:0007669"/>
    <property type="project" value="InterPro"/>
</dbReference>
<evidence type="ECO:0000313" key="1">
    <source>
        <dbReference type="EMBL" id="KKL57812.1"/>
    </source>
</evidence>
<dbReference type="SUPFAM" id="SSF53244">
    <property type="entry name" value="MurD-like peptide ligases, peptide-binding domain"/>
    <property type="match status" value="1"/>
</dbReference>
<sequence>MSASTASSVAAAVQDIVAHSPEARILICGSLYLAGQVLRDNG</sequence>
<comment type="caution">
    <text evidence="1">The sequence shown here is derived from an EMBL/GenBank/DDBJ whole genome shotgun (WGS) entry which is preliminary data.</text>
</comment>
<dbReference type="AlphaFoldDB" id="A0A0F9G3D0"/>
<dbReference type="InterPro" id="IPR036615">
    <property type="entry name" value="Mur_ligase_C_dom_sf"/>
</dbReference>
<evidence type="ECO:0008006" key="2">
    <source>
        <dbReference type="Google" id="ProtNLM"/>
    </source>
</evidence>
<accession>A0A0F9G3D0</accession>
<name>A0A0F9G3D0_9ZZZZ</name>
<reference evidence="1" key="1">
    <citation type="journal article" date="2015" name="Nature">
        <title>Complex archaea that bridge the gap between prokaryotes and eukaryotes.</title>
        <authorList>
            <person name="Spang A."/>
            <person name="Saw J.H."/>
            <person name="Jorgensen S.L."/>
            <person name="Zaremba-Niedzwiedzka K."/>
            <person name="Martijn J."/>
            <person name="Lind A.E."/>
            <person name="van Eijk R."/>
            <person name="Schleper C."/>
            <person name="Guy L."/>
            <person name="Ettema T.J."/>
        </authorList>
    </citation>
    <scope>NUCLEOTIDE SEQUENCE</scope>
</reference>
<gene>
    <name evidence="1" type="ORF">LCGC14_2231690</name>
</gene>
<dbReference type="EMBL" id="LAZR01030036">
    <property type="protein sequence ID" value="KKL57812.1"/>
    <property type="molecule type" value="Genomic_DNA"/>
</dbReference>
<dbReference type="Gene3D" id="3.90.190.20">
    <property type="entry name" value="Mur ligase, C-terminal domain"/>
    <property type="match status" value="1"/>
</dbReference>